<sequence length="718" mass="80506">MTTLTSNMLKPEGDMNIPELQQDLRLKYRNVGGKVQEIWRNFTPKQREAAMRETVGDGKVLKNSRDPGMAGLKRFLPDWNLEDITSTPEFFLDRLKFRVETDLHHQHFEGANGGPGDRQVIEAGARTINVGRHGEFALFVNLGKDYGSWVKPSGAEGRRALEDMAARSGLVVPSNEAYLLISRQTTTYIYYNHLIEEILDIGSESRAKKASSVKKTTSEPAKAMAKLTLAPKPLKASIADVLSQAVEQKVASEAYLDLLRSEPVVLNRAVNMTNNSRPELVSDERGRILPMFTDKFISIAFFEVMCNAVKAIVTWEYIARLIRMLEGDNINDKVKRSLVAQELSNTCHLEYQRAQSAFKRQMSRPFSVAAKSFRRITTGDTSRIALKGQPSDYTASNSHLHYIIRLCHPDTKHTDAAEWIQKLDDHHTRYPDDLERLDEDQVLALGELAIITSFMHTLTTSLTKVAGSKKLGLLFTGRTAELDTELAQYKAAADFGEHLVPTGNLLEPGVASNALQALDEFMVEKAGASLGSLYEDLLHDCLNDVEKMYSDAKLRAEKSEKQKQQSYVPLKTEDPKPANFRAEQRREKAKTRPAGEVRPYSITAIEPVQLETAVVPVVRFKVKASTASVFNTIFDKTHARGSVSWADFAGAMTELGFSVTPKYGSVFTFQPPESWTGSSRSITLHRPHASEIEGYKLLIFSRRLYKTYGWTVETFEVE</sequence>
<proteinExistence type="predicted"/>
<keyword evidence="3" id="KW-1185">Reference proteome</keyword>
<dbReference type="Proteomes" id="UP000660729">
    <property type="component" value="Unassembled WGS sequence"/>
</dbReference>
<organism evidence="2 3">
    <name type="scientific">Pseudocercospora fuligena</name>
    <dbReference type="NCBI Taxonomy" id="685502"/>
    <lineage>
        <taxon>Eukaryota</taxon>
        <taxon>Fungi</taxon>
        <taxon>Dikarya</taxon>
        <taxon>Ascomycota</taxon>
        <taxon>Pezizomycotina</taxon>
        <taxon>Dothideomycetes</taxon>
        <taxon>Dothideomycetidae</taxon>
        <taxon>Mycosphaerellales</taxon>
        <taxon>Mycosphaerellaceae</taxon>
        <taxon>Pseudocercospora</taxon>
    </lineage>
</organism>
<reference evidence="2" key="1">
    <citation type="submission" date="2020-04" db="EMBL/GenBank/DDBJ databases">
        <title>Draft genome resource of the tomato pathogen Pseudocercospora fuligena.</title>
        <authorList>
            <person name="Zaccaron A."/>
        </authorList>
    </citation>
    <scope>NUCLEOTIDE SEQUENCE</scope>
    <source>
        <strain evidence="2">PF001</strain>
    </source>
</reference>
<evidence type="ECO:0000256" key="1">
    <source>
        <dbReference type="SAM" id="MobiDB-lite"/>
    </source>
</evidence>
<dbReference type="EMBL" id="JABCIY010000091">
    <property type="protein sequence ID" value="KAF7193248.1"/>
    <property type="molecule type" value="Genomic_DNA"/>
</dbReference>
<gene>
    <name evidence="2" type="ORF">HII31_05474</name>
</gene>
<dbReference type="OrthoDB" id="2922289at2759"/>
<dbReference type="PANTHER" id="PTHR40788">
    <property type="entry name" value="CLR5 DOMAIN-CONTAINING PROTEIN-RELATED"/>
    <property type="match status" value="1"/>
</dbReference>
<feature type="compositionally biased region" description="Basic and acidic residues" evidence="1">
    <location>
        <begin position="571"/>
        <end position="586"/>
    </location>
</feature>
<comment type="caution">
    <text evidence="2">The sequence shown here is derived from an EMBL/GenBank/DDBJ whole genome shotgun (WGS) entry which is preliminary data.</text>
</comment>
<name>A0A8H6RLE5_9PEZI</name>
<dbReference type="PANTHER" id="PTHR40788:SF1">
    <property type="entry name" value="IPA PROTEIN"/>
    <property type="match status" value="1"/>
</dbReference>
<accession>A0A8H6RLE5</accession>
<dbReference type="AlphaFoldDB" id="A0A8H6RLE5"/>
<feature type="region of interest" description="Disordered" evidence="1">
    <location>
        <begin position="556"/>
        <end position="595"/>
    </location>
</feature>
<evidence type="ECO:0000313" key="2">
    <source>
        <dbReference type="EMBL" id="KAF7193248.1"/>
    </source>
</evidence>
<protein>
    <recommendedName>
        <fullName evidence="4">Ipa protein</fullName>
    </recommendedName>
</protein>
<evidence type="ECO:0008006" key="4">
    <source>
        <dbReference type="Google" id="ProtNLM"/>
    </source>
</evidence>
<evidence type="ECO:0000313" key="3">
    <source>
        <dbReference type="Proteomes" id="UP000660729"/>
    </source>
</evidence>